<sequence length="311" mass="35208">MAETRKPNVFLLGAPKCGTTTIVRVLAQHSKVFLPYPKETDFWSTDMKKSTDVTDLKSVDDYLALFAKCPEEKTHLLDGSTTHLFSEVAVDNILGFQPDAYFIIMLRNPVAQVQSLHQEQLFSMNEDEPDFWTAWTLQEKRARGENIPKSCADPLRLLYARQGALGDQLERAMNRIPPERLFIGFLDDMQRDFGGFYDRLTDFLELGKEELSDIGAVKSSRQHRFQGIARLYQSPPAAFAPTVRVLKKALRRNGSLTQRLAQKILVRDMPRTELTEQQLAALHDVFAPQIRKIAALTGRDLSGWQARAAAA</sequence>
<dbReference type="Gene3D" id="3.40.50.300">
    <property type="entry name" value="P-loop containing nucleotide triphosphate hydrolases"/>
    <property type="match status" value="1"/>
</dbReference>
<reference evidence="4 5" key="1">
    <citation type="submission" date="2019-06" db="EMBL/GenBank/DDBJ databases">
        <title>A novel bacterium of genus Amaricoccus, isolated from marine sediment.</title>
        <authorList>
            <person name="Huang H."/>
            <person name="Mo K."/>
            <person name="Hu Y."/>
        </authorList>
    </citation>
    <scope>NUCLEOTIDE SEQUENCE [LARGE SCALE GENOMIC DNA]</scope>
    <source>
        <strain evidence="4 5">HB172011</strain>
    </source>
</reference>
<dbReference type="RefSeq" id="WP_140455093.1">
    <property type="nucleotide sequence ID" value="NZ_VFRP01000017.1"/>
</dbReference>
<keyword evidence="1 4" id="KW-0808">Transferase</keyword>
<evidence type="ECO:0000313" key="5">
    <source>
        <dbReference type="Proteomes" id="UP000319255"/>
    </source>
</evidence>
<dbReference type="GO" id="GO:0008146">
    <property type="term" value="F:sulfotransferase activity"/>
    <property type="evidence" value="ECO:0007669"/>
    <property type="project" value="InterPro"/>
</dbReference>
<proteinExistence type="predicted"/>
<evidence type="ECO:0000259" key="3">
    <source>
        <dbReference type="Pfam" id="PF00685"/>
    </source>
</evidence>
<dbReference type="InterPro" id="IPR037359">
    <property type="entry name" value="NST/OST"/>
</dbReference>
<name>A0A501WL50_9RHOB</name>
<dbReference type="EMBL" id="VFRP01000017">
    <property type="protein sequence ID" value="TPE49120.1"/>
    <property type="molecule type" value="Genomic_DNA"/>
</dbReference>
<dbReference type="PANTHER" id="PTHR10605:SF56">
    <property type="entry name" value="BIFUNCTIONAL HEPARAN SULFATE N-DEACETYLASE_N-SULFOTRANSFERASE"/>
    <property type="match status" value="1"/>
</dbReference>
<keyword evidence="5" id="KW-1185">Reference proteome</keyword>
<dbReference type="SUPFAM" id="SSF52540">
    <property type="entry name" value="P-loop containing nucleoside triphosphate hydrolases"/>
    <property type="match status" value="1"/>
</dbReference>
<feature type="domain" description="Sulfotransferase" evidence="3">
    <location>
        <begin position="7"/>
        <end position="214"/>
    </location>
</feature>
<dbReference type="AlphaFoldDB" id="A0A501WL50"/>
<evidence type="ECO:0000256" key="2">
    <source>
        <dbReference type="ARBA" id="ARBA00023180"/>
    </source>
</evidence>
<dbReference type="Pfam" id="PF00685">
    <property type="entry name" value="Sulfotransfer_1"/>
    <property type="match status" value="1"/>
</dbReference>
<evidence type="ECO:0000256" key="1">
    <source>
        <dbReference type="ARBA" id="ARBA00022679"/>
    </source>
</evidence>
<dbReference type="OrthoDB" id="981508at2"/>
<keyword evidence="2" id="KW-0325">Glycoprotein</keyword>
<protein>
    <submittedName>
        <fullName evidence="4">Sulfotransferase</fullName>
    </submittedName>
</protein>
<dbReference type="Proteomes" id="UP000319255">
    <property type="component" value="Unassembled WGS sequence"/>
</dbReference>
<evidence type="ECO:0000313" key="4">
    <source>
        <dbReference type="EMBL" id="TPE49120.1"/>
    </source>
</evidence>
<comment type="caution">
    <text evidence="4">The sequence shown here is derived from an EMBL/GenBank/DDBJ whole genome shotgun (WGS) entry which is preliminary data.</text>
</comment>
<accession>A0A501WL50</accession>
<dbReference type="PANTHER" id="PTHR10605">
    <property type="entry name" value="HEPARAN SULFATE SULFOTRANSFERASE"/>
    <property type="match status" value="1"/>
</dbReference>
<dbReference type="InterPro" id="IPR000863">
    <property type="entry name" value="Sulfotransferase_dom"/>
</dbReference>
<organism evidence="4 5">
    <name type="scientific">Amaricoccus solimangrovi</name>
    <dbReference type="NCBI Taxonomy" id="2589815"/>
    <lineage>
        <taxon>Bacteria</taxon>
        <taxon>Pseudomonadati</taxon>
        <taxon>Pseudomonadota</taxon>
        <taxon>Alphaproteobacteria</taxon>
        <taxon>Rhodobacterales</taxon>
        <taxon>Paracoccaceae</taxon>
        <taxon>Amaricoccus</taxon>
    </lineage>
</organism>
<gene>
    <name evidence="4" type="ORF">FJM51_15725</name>
</gene>
<dbReference type="InterPro" id="IPR027417">
    <property type="entry name" value="P-loop_NTPase"/>
</dbReference>